<evidence type="ECO:0000313" key="2">
    <source>
        <dbReference type="Proteomes" id="UP000596145"/>
    </source>
</evidence>
<organism evidence="1 2">
    <name type="scientific">Corynebacterium glucuronolyticum</name>
    <dbReference type="NCBI Taxonomy" id="39791"/>
    <lineage>
        <taxon>Bacteria</taxon>
        <taxon>Bacillati</taxon>
        <taxon>Actinomycetota</taxon>
        <taxon>Actinomycetes</taxon>
        <taxon>Mycobacteriales</taxon>
        <taxon>Corynebacteriaceae</taxon>
        <taxon>Corynebacterium</taxon>
    </lineage>
</organism>
<accession>A0A7T4BN75</accession>
<dbReference type="AlphaFoldDB" id="A0A7T4BN75"/>
<dbReference type="Proteomes" id="UP000596145">
    <property type="component" value="Chromosome"/>
</dbReference>
<dbReference type="RefSeq" id="WP_084036361.1">
    <property type="nucleotide sequence ID" value="NZ_CP066007.1"/>
</dbReference>
<proteinExistence type="predicted"/>
<gene>
    <name evidence="1" type="ORF">I6I10_07370</name>
</gene>
<sequence>MGWKPDDFGEPVAIKGGVIGRDARMRPIYGEGRVIEHCIVSPAGDQVVKGEDFVHGDITRLQVLAPAGTRVADGDTVVIRGEEYVVQQLQSFDYSVGRRPVLRSHRPKVVFIVSRGEVSENVS</sequence>
<dbReference type="OrthoDB" id="4416158at2"/>
<dbReference type="EMBL" id="CP066007">
    <property type="protein sequence ID" value="QQB45356.1"/>
    <property type="molecule type" value="Genomic_DNA"/>
</dbReference>
<reference evidence="1 2" key="1">
    <citation type="submission" date="2020-12" db="EMBL/GenBank/DDBJ databases">
        <title>FDA dAtabase for Regulatory Grade micrObial Sequences (FDA-ARGOS): Supporting development and validation of Infectious Disease Dx tests.</title>
        <authorList>
            <person name="Sproer C."/>
            <person name="Gronow S."/>
            <person name="Severitt S."/>
            <person name="Schroder I."/>
            <person name="Tallon L."/>
            <person name="Sadzewicz L."/>
            <person name="Zhao X."/>
            <person name="Boylan J."/>
            <person name="Ott S."/>
            <person name="Bowen H."/>
            <person name="Vavikolanu K."/>
            <person name="Mehta A."/>
            <person name="Aluvathingal J."/>
            <person name="Nadendla S."/>
            <person name="Lowell S."/>
            <person name="Myers T."/>
            <person name="Yan Y."/>
            <person name="Sichtig H."/>
        </authorList>
    </citation>
    <scope>NUCLEOTIDE SEQUENCE [LARGE SCALE GENOMIC DNA]</scope>
    <source>
        <strain evidence="1 2">FDAARGOS_1053</strain>
    </source>
</reference>
<protein>
    <submittedName>
        <fullName evidence="1">Uncharacterized protein</fullName>
    </submittedName>
</protein>
<evidence type="ECO:0000313" key="1">
    <source>
        <dbReference type="EMBL" id="QQB45356.1"/>
    </source>
</evidence>
<dbReference type="GeneID" id="92760512"/>
<name>A0A7T4BN75_9CORY</name>